<organism evidence="1 2">
    <name type="scientific">Streptomyces dioscori</name>
    <dbReference type="NCBI Taxonomy" id="2109333"/>
    <lineage>
        <taxon>Bacteria</taxon>
        <taxon>Bacillati</taxon>
        <taxon>Actinomycetota</taxon>
        <taxon>Actinomycetes</taxon>
        <taxon>Kitasatosporales</taxon>
        <taxon>Streptomycetaceae</taxon>
        <taxon>Streptomyces</taxon>
        <taxon>Streptomyces aurantiacus group</taxon>
    </lineage>
</organism>
<evidence type="ECO:0000313" key="1">
    <source>
        <dbReference type="EMBL" id="PSM38969.1"/>
    </source>
</evidence>
<dbReference type="GO" id="GO:0006508">
    <property type="term" value="P:proteolysis"/>
    <property type="evidence" value="ECO:0007669"/>
    <property type="project" value="InterPro"/>
</dbReference>
<dbReference type="EMBL" id="PYBJ01000027">
    <property type="protein sequence ID" value="PSM38969.1"/>
    <property type="molecule type" value="Genomic_DNA"/>
</dbReference>
<accession>A0A2P8PYA2</accession>
<dbReference type="InterPro" id="IPR008257">
    <property type="entry name" value="Pept_M19"/>
</dbReference>
<name>A0A2P8PYA2_9ACTN</name>
<dbReference type="AlphaFoldDB" id="A0A2P8PYA2"/>
<dbReference type="PANTHER" id="PTHR10443">
    <property type="entry name" value="MICROSOMAL DIPEPTIDASE"/>
    <property type="match status" value="1"/>
</dbReference>
<dbReference type="Pfam" id="PF01244">
    <property type="entry name" value="Peptidase_M19"/>
    <property type="match status" value="1"/>
</dbReference>
<keyword evidence="2" id="KW-1185">Reference proteome</keyword>
<dbReference type="InterPro" id="IPR032466">
    <property type="entry name" value="Metal_Hydrolase"/>
</dbReference>
<comment type="caution">
    <text evidence="1">The sequence shown here is derived from an EMBL/GenBank/DDBJ whole genome shotgun (WGS) entry which is preliminary data.</text>
</comment>
<dbReference type="OrthoDB" id="9804920at2"/>
<dbReference type="PANTHER" id="PTHR10443:SF12">
    <property type="entry name" value="DIPEPTIDASE"/>
    <property type="match status" value="1"/>
</dbReference>
<dbReference type="PROSITE" id="PS51365">
    <property type="entry name" value="RENAL_DIPEPTIDASE_2"/>
    <property type="match status" value="1"/>
</dbReference>
<reference evidence="1 2" key="1">
    <citation type="submission" date="2018-03" db="EMBL/GenBank/DDBJ databases">
        <title>Streptomyces dioscori sp. nov., a novel endophytic actinobacterium isolated from bulbil of Dioscorea bulbifera L.</title>
        <authorList>
            <person name="Zhikuan W."/>
        </authorList>
    </citation>
    <scope>NUCLEOTIDE SEQUENCE [LARGE SCALE GENOMIC DNA]</scope>
    <source>
        <strain evidence="1 2">A217</strain>
    </source>
</reference>
<dbReference type="SUPFAM" id="SSF51556">
    <property type="entry name" value="Metallo-dependent hydrolases"/>
    <property type="match status" value="1"/>
</dbReference>
<gene>
    <name evidence="1" type="ORF">C6Y14_33625</name>
</gene>
<evidence type="ECO:0000313" key="2">
    <source>
        <dbReference type="Proteomes" id="UP000240429"/>
    </source>
</evidence>
<dbReference type="GO" id="GO:0070573">
    <property type="term" value="F:metallodipeptidase activity"/>
    <property type="evidence" value="ECO:0007669"/>
    <property type="project" value="InterPro"/>
</dbReference>
<dbReference type="RefSeq" id="WP_107020666.1">
    <property type="nucleotide sequence ID" value="NZ_KZ679053.1"/>
</dbReference>
<proteinExistence type="predicted"/>
<sequence length="334" mass="36842">MKQEHTTTQHAFAAEYAQALVWEQHCCLPLDPDTRVDELWRYAEAGASFVSVNVGYAPHDIADTIRVLSAFRRHVLTNPDRYVMADSADDVRQAKATGRLAVAFDLEDTRPLGGTIDTVQTYYDLGVRTMLLTYNQRNAAGSGCHDDSDGGLTEFGREVVAEMNRVGMVVDATHCSYRTSMDVFAASTAPVVLSHSATRAVHDHQRNVWDDQIQACAETGGVIGINGVGIFLGANDTSTEALVRHIDHAVDLVGWEHVGLGLDFCFEADDLNDELAQNPDLFPSSYAKWDRIDFVEPERLPAIATALADRSYPTEAIRGILGENFLRVAENVWR</sequence>
<dbReference type="Gene3D" id="3.20.20.140">
    <property type="entry name" value="Metal-dependent hydrolases"/>
    <property type="match status" value="1"/>
</dbReference>
<protein>
    <submittedName>
        <fullName evidence="1">Membrane dipeptidase</fullName>
    </submittedName>
</protein>
<dbReference type="Proteomes" id="UP000240429">
    <property type="component" value="Unassembled WGS sequence"/>
</dbReference>